<feature type="domain" description="ABC-type transport auxiliary lipoprotein component" evidence="1">
    <location>
        <begin position="30"/>
        <end position="189"/>
    </location>
</feature>
<dbReference type="PROSITE" id="PS51257">
    <property type="entry name" value="PROKAR_LIPOPROTEIN"/>
    <property type="match status" value="1"/>
</dbReference>
<dbReference type="SUPFAM" id="SSF159594">
    <property type="entry name" value="XCC0632-like"/>
    <property type="match status" value="1"/>
</dbReference>
<dbReference type="Gene3D" id="3.40.50.10610">
    <property type="entry name" value="ABC-type transport auxiliary lipoprotein component"/>
    <property type="match status" value="1"/>
</dbReference>
<accession>A0A1W1E7F9</accession>
<dbReference type="AlphaFoldDB" id="A0A1W1E7F9"/>
<protein>
    <submittedName>
        <fullName evidence="2">Membrane lipoprotein lipid attachment site containing protein USSDB6D</fullName>
    </submittedName>
</protein>
<dbReference type="EMBL" id="FPIB01000003">
    <property type="protein sequence ID" value="SFV89791.1"/>
    <property type="molecule type" value="Genomic_DNA"/>
</dbReference>
<organism evidence="2">
    <name type="scientific">hydrothermal vent metagenome</name>
    <dbReference type="NCBI Taxonomy" id="652676"/>
    <lineage>
        <taxon>unclassified sequences</taxon>
        <taxon>metagenomes</taxon>
        <taxon>ecological metagenomes</taxon>
    </lineage>
</organism>
<reference evidence="2" key="1">
    <citation type="submission" date="2016-10" db="EMBL/GenBank/DDBJ databases">
        <authorList>
            <person name="de Groot N.N."/>
        </authorList>
    </citation>
    <scope>NUCLEOTIDE SEQUENCE</scope>
</reference>
<evidence type="ECO:0000259" key="1">
    <source>
        <dbReference type="Pfam" id="PF03886"/>
    </source>
</evidence>
<keyword evidence="2" id="KW-0449">Lipoprotein</keyword>
<dbReference type="Pfam" id="PF03886">
    <property type="entry name" value="ABC_trans_aux"/>
    <property type="match status" value="1"/>
</dbReference>
<proteinExistence type="predicted"/>
<sequence>MKQRYILTVLLTVLLTSGCSFKEAEPMNVYTLDAGGVTPVSSSKYQSSVLKVSYPQTLKEKMSDKMCFSYSSSDRGVYLNSEWSNAVEKLIQGSVIEILQQSHLFKAVLPYASTAGEDYRLESMIYDFSHHLKGGDSYAIVSIEFMLVDAHTGKLVKNKRFSYKELTPTVDAKGYVYATNVAMKRLSKDLIMWIGA</sequence>
<name>A0A1W1E7F9_9ZZZZ</name>
<evidence type="ECO:0000313" key="2">
    <source>
        <dbReference type="EMBL" id="SFV89791.1"/>
    </source>
</evidence>
<dbReference type="InterPro" id="IPR005586">
    <property type="entry name" value="ABC_trans_aux"/>
</dbReference>
<gene>
    <name evidence="2" type="ORF">MNB_SV-4-974</name>
</gene>